<dbReference type="Gene3D" id="3.30.360.10">
    <property type="entry name" value="Dihydrodipicolinate Reductase, domain 2"/>
    <property type="match status" value="1"/>
</dbReference>
<evidence type="ECO:0000313" key="4">
    <source>
        <dbReference type="EMBL" id="RST60641.1"/>
    </source>
</evidence>
<feature type="domain" description="Gfo/Idh/MocA-like oxidoreductase N-terminal" evidence="2">
    <location>
        <begin position="4"/>
        <end position="122"/>
    </location>
</feature>
<dbReference type="SUPFAM" id="SSF51735">
    <property type="entry name" value="NAD(P)-binding Rossmann-fold domains"/>
    <property type="match status" value="1"/>
</dbReference>
<dbReference type="AlphaFoldDB" id="A0A429XBH5"/>
<reference evidence="4 5" key="1">
    <citation type="submission" date="2018-12" db="EMBL/GenBank/DDBJ databases">
        <authorList>
            <person name="Sun L."/>
            <person name="Chen Z."/>
        </authorList>
    </citation>
    <scope>NUCLEOTIDE SEQUENCE [LARGE SCALE GENOMIC DNA]</scope>
    <source>
        <strain evidence="4 5">LMG 29736</strain>
    </source>
</reference>
<dbReference type="GO" id="GO:0000166">
    <property type="term" value="F:nucleotide binding"/>
    <property type="evidence" value="ECO:0007669"/>
    <property type="project" value="InterPro"/>
</dbReference>
<dbReference type="EMBL" id="QYTW02000003">
    <property type="protein sequence ID" value="RST60641.1"/>
    <property type="molecule type" value="Genomic_DNA"/>
</dbReference>
<dbReference type="Pfam" id="PF02894">
    <property type="entry name" value="GFO_IDH_MocA_C"/>
    <property type="match status" value="1"/>
</dbReference>
<comment type="similarity">
    <text evidence="1">Belongs to the Gfo/Idh/MocA family.</text>
</comment>
<dbReference type="PANTHER" id="PTHR43377:SF1">
    <property type="entry name" value="BILIVERDIN REDUCTASE A"/>
    <property type="match status" value="1"/>
</dbReference>
<dbReference type="Proteomes" id="UP000287296">
    <property type="component" value="Unassembled WGS sequence"/>
</dbReference>
<accession>A0A429XBH5</accession>
<evidence type="ECO:0000259" key="2">
    <source>
        <dbReference type="Pfam" id="PF01408"/>
    </source>
</evidence>
<comment type="caution">
    <text evidence="4">The sequence shown here is derived from an EMBL/GenBank/DDBJ whole genome shotgun (WGS) entry which is preliminary data.</text>
</comment>
<organism evidence="4 5">
    <name type="scientific">Siminovitchia terrae</name>
    <name type="common">Bacillus terrae</name>
    <dbReference type="NCBI Taxonomy" id="1914933"/>
    <lineage>
        <taxon>Bacteria</taxon>
        <taxon>Bacillati</taxon>
        <taxon>Bacillota</taxon>
        <taxon>Bacilli</taxon>
        <taxon>Bacillales</taxon>
        <taxon>Bacillaceae</taxon>
        <taxon>Siminovitchia</taxon>
    </lineage>
</organism>
<dbReference type="InterPro" id="IPR004104">
    <property type="entry name" value="Gfo/Idh/MocA-like_OxRdtase_C"/>
</dbReference>
<dbReference type="Pfam" id="PF01408">
    <property type="entry name" value="GFO_IDH_MocA"/>
    <property type="match status" value="1"/>
</dbReference>
<dbReference type="PANTHER" id="PTHR43377">
    <property type="entry name" value="BILIVERDIN REDUCTASE A"/>
    <property type="match status" value="1"/>
</dbReference>
<dbReference type="RefSeq" id="WP_120116153.1">
    <property type="nucleotide sequence ID" value="NZ_QYTW02000003.1"/>
</dbReference>
<dbReference type="Gene3D" id="3.40.50.720">
    <property type="entry name" value="NAD(P)-binding Rossmann-like Domain"/>
    <property type="match status" value="1"/>
</dbReference>
<dbReference type="InterPro" id="IPR036291">
    <property type="entry name" value="NAD(P)-bd_dom_sf"/>
</dbReference>
<evidence type="ECO:0000313" key="5">
    <source>
        <dbReference type="Proteomes" id="UP000287296"/>
    </source>
</evidence>
<gene>
    <name evidence="4" type="ORF">D5F11_004620</name>
</gene>
<proteinExistence type="inferred from homology"/>
<dbReference type="OrthoDB" id="9815825at2"/>
<sequence>MKKVRIGIIGTGLIGEVHIQAFNKHPLCEVVAICDMNESRLREMQATYGIPEVYSNQLEMHEKCPLDGVVIATPDQYHREPVLIAARAGVDILLEKPIATTVEDAEAIIHAVNTANVKLMLGMTLRYIPEYAHIQQQFQKGELGLPINAYSRRAVRKSEGYRLNGRCSVNEYLGVHDIDFLLSIFGRDVDTVYSTSGNFEIFDKLGVADYYWNIIKWKSGATAALQVTWNEPEGNKNLLEMECYVNGTKGSAHVNLGGQQLNVATNTYCDYPELTLDNGYHIEADHFIKCILTDESPYAGGQAGVDALKIMIAAEKSSKEGLPVQVKL</sequence>
<evidence type="ECO:0000256" key="1">
    <source>
        <dbReference type="ARBA" id="ARBA00010928"/>
    </source>
</evidence>
<protein>
    <submittedName>
        <fullName evidence="4">Gfo/Idh/MocA family oxidoreductase</fullName>
    </submittedName>
</protein>
<feature type="domain" description="Gfo/Idh/MocA-like oxidoreductase C-terminal" evidence="3">
    <location>
        <begin position="173"/>
        <end position="326"/>
    </location>
</feature>
<dbReference type="SUPFAM" id="SSF55347">
    <property type="entry name" value="Glyceraldehyde-3-phosphate dehydrogenase-like, C-terminal domain"/>
    <property type="match status" value="1"/>
</dbReference>
<name>A0A429XBH5_SIMTE</name>
<evidence type="ECO:0000259" key="3">
    <source>
        <dbReference type="Pfam" id="PF02894"/>
    </source>
</evidence>
<dbReference type="InterPro" id="IPR000683">
    <property type="entry name" value="Gfo/Idh/MocA-like_OxRdtase_N"/>
</dbReference>
<dbReference type="InterPro" id="IPR051450">
    <property type="entry name" value="Gfo/Idh/MocA_Oxidoreductases"/>
</dbReference>